<reference evidence="1 2" key="1">
    <citation type="journal article" date="2022" name="Nat. Ecol. Evol.">
        <title>A masculinizing supergene underlies an exaggerated male reproductive morph in a spider.</title>
        <authorList>
            <person name="Hendrickx F."/>
            <person name="De Corte Z."/>
            <person name="Sonet G."/>
            <person name="Van Belleghem S.M."/>
            <person name="Kostlbacher S."/>
            <person name="Vangestel C."/>
        </authorList>
    </citation>
    <scope>NUCLEOTIDE SEQUENCE [LARGE SCALE GENOMIC DNA]</scope>
    <source>
        <strain evidence="1">W744_W776</strain>
    </source>
</reference>
<sequence length="112" mass="12792">MICDNDSSEPFVETSPSVHAALSNRLHSFVLREFLFFVFMSPIRKEHFIPGSGNTPFPQVRCVRERVTEPGLIRHISHDFPTRPDLNFNLSPTNDASLVKPIHYLACHTQCK</sequence>
<proteinExistence type="predicted"/>
<accession>A0AAV6USG9</accession>
<evidence type="ECO:0000313" key="1">
    <source>
        <dbReference type="EMBL" id="KAG8187054.1"/>
    </source>
</evidence>
<keyword evidence="2" id="KW-1185">Reference proteome</keyword>
<dbReference type="EMBL" id="JAFNEN010000281">
    <property type="protein sequence ID" value="KAG8187054.1"/>
    <property type="molecule type" value="Genomic_DNA"/>
</dbReference>
<name>A0AAV6USG9_9ARAC</name>
<comment type="caution">
    <text evidence="1">The sequence shown here is derived from an EMBL/GenBank/DDBJ whole genome shotgun (WGS) entry which is preliminary data.</text>
</comment>
<organism evidence="1 2">
    <name type="scientific">Oedothorax gibbosus</name>
    <dbReference type="NCBI Taxonomy" id="931172"/>
    <lineage>
        <taxon>Eukaryota</taxon>
        <taxon>Metazoa</taxon>
        <taxon>Ecdysozoa</taxon>
        <taxon>Arthropoda</taxon>
        <taxon>Chelicerata</taxon>
        <taxon>Arachnida</taxon>
        <taxon>Araneae</taxon>
        <taxon>Araneomorphae</taxon>
        <taxon>Entelegynae</taxon>
        <taxon>Araneoidea</taxon>
        <taxon>Linyphiidae</taxon>
        <taxon>Erigoninae</taxon>
        <taxon>Oedothorax</taxon>
    </lineage>
</organism>
<protein>
    <submittedName>
        <fullName evidence="1">Uncharacterized protein</fullName>
    </submittedName>
</protein>
<dbReference type="AlphaFoldDB" id="A0AAV6USG9"/>
<evidence type="ECO:0000313" key="2">
    <source>
        <dbReference type="Proteomes" id="UP000827092"/>
    </source>
</evidence>
<gene>
    <name evidence="1" type="ORF">JTE90_019264</name>
</gene>
<dbReference type="Proteomes" id="UP000827092">
    <property type="component" value="Unassembled WGS sequence"/>
</dbReference>